<dbReference type="Proteomes" id="UP000053144">
    <property type="component" value="Unassembled WGS sequence"/>
</dbReference>
<accession>A0A0L9TA57</accession>
<proteinExistence type="predicted"/>
<dbReference type="AlphaFoldDB" id="A0A0L9TA57"/>
<dbReference type="EMBL" id="KQ258353">
    <property type="protein sequence ID" value="KOM26974.1"/>
    <property type="molecule type" value="Genomic_DNA"/>
</dbReference>
<dbReference type="STRING" id="3914.A0A0L9TA57"/>
<gene>
    <name evidence="1" type="ORF">LR48_Vigan347s002800</name>
</gene>
<name>A0A0L9TA57_PHAAN</name>
<protein>
    <submittedName>
        <fullName evidence="1">Uncharacterized protein</fullName>
    </submittedName>
</protein>
<sequence length="138" mass="15004">MRGFNLGVKWEVGERNLREEGVGDGVGKGLEDDDLGLGRAFLHLIEDMAAVTKFEISQFLQSFPTLDPGSTRRALPLCCQAHENPKVGVSGGVNSSVEEQPSLVEKPAAEVVHLFWVLFIQKSAAAKVLKDTQVKISD</sequence>
<evidence type="ECO:0000313" key="1">
    <source>
        <dbReference type="EMBL" id="KOM26974.1"/>
    </source>
</evidence>
<reference evidence="2" key="1">
    <citation type="journal article" date="2015" name="Proc. Natl. Acad. Sci. U.S.A.">
        <title>Genome sequencing of adzuki bean (Vigna angularis) provides insight into high starch and low fat accumulation and domestication.</title>
        <authorList>
            <person name="Yang K."/>
            <person name="Tian Z."/>
            <person name="Chen C."/>
            <person name="Luo L."/>
            <person name="Zhao B."/>
            <person name="Wang Z."/>
            <person name="Yu L."/>
            <person name="Li Y."/>
            <person name="Sun Y."/>
            <person name="Li W."/>
            <person name="Chen Y."/>
            <person name="Li Y."/>
            <person name="Zhang Y."/>
            <person name="Ai D."/>
            <person name="Zhao J."/>
            <person name="Shang C."/>
            <person name="Ma Y."/>
            <person name="Wu B."/>
            <person name="Wang M."/>
            <person name="Gao L."/>
            <person name="Sun D."/>
            <person name="Zhang P."/>
            <person name="Guo F."/>
            <person name="Wang W."/>
            <person name="Li Y."/>
            <person name="Wang J."/>
            <person name="Varshney R.K."/>
            <person name="Wang J."/>
            <person name="Ling H.Q."/>
            <person name="Wan P."/>
        </authorList>
    </citation>
    <scope>NUCLEOTIDE SEQUENCE</scope>
    <source>
        <strain evidence="2">cv. Jingnong 6</strain>
    </source>
</reference>
<dbReference type="Gramene" id="KOM26974">
    <property type="protein sequence ID" value="KOM26974"/>
    <property type="gene ID" value="LR48_Vigan347s002800"/>
</dbReference>
<evidence type="ECO:0000313" key="2">
    <source>
        <dbReference type="Proteomes" id="UP000053144"/>
    </source>
</evidence>
<organism evidence="1 2">
    <name type="scientific">Phaseolus angularis</name>
    <name type="common">Azuki bean</name>
    <name type="synonym">Vigna angularis</name>
    <dbReference type="NCBI Taxonomy" id="3914"/>
    <lineage>
        <taxon>Eukaryota</taxon>
        <taxon>Viridiplantae</taxon>
        <taxon>Streptophyta</taxon>
        <taxon>Embryophyta</taxon>
        <taxon>Tracheophyta</taxon>
        <taxon>Spermatophyta</taxon>
        <taxon>Magnoliopsida</taxon>
        <taxon>eudicotyledons</taxon>
        <taxon>Gunneridae</taxon>
        <taxon>Pentapetalae</taxon>
        <taxon>rosids</taxon>
        <taxon>fabids</taxon>
        <taxon>Fabales</taxon>
        <taxon>Fabaceae</taxon>
        <taxon>Papilionoideae</taxon>
        <taxon>50 kb inversion clade</taxon>
        <taxon>NPAAA clade</taxon>
        <taxon>indigoferoid/millettioid clade</taxon>
        <taxon>Phaseoleae</taxon>
        <taxon>Vigna</taxon>
    </lineage>
</organism>